<dbReference type="SUPFAM" id="SSF55804">
    <property type="entry name" value="Phoshotransferase/anion transport protein"/>
    <property type="match status" value="1"/>
</dbReference>
<sequence>MTDGSFIEQQQILVGLKVNSKKHLIEALCAEAAKAHKIESRDLCAAVMKRERLGSTGVGNGVAIPHAAINSVDEPIAVMAILDSPVAFDAADGRDVDIACLVIGPEASDQAQLQMLSSVSQVLRKATNCSKLRAAQTAAEALMAIQNITQSKAA</sequence>
<dbReference type="eggNOG" id="COG1762">
    <property type="taxonomic scope" value="Bacteria"/>
</dbReference>
<evidence type="ECO:0000259" key="1">
    <source>
        <dbReference type="PROSITE" id="PS51094"/>
    </source>
</evidence>
<reference evidence="2 3" key="1">
    <citation type="journal article" date="2010" name="J. Bacteriol.">
        <title>Complete genome sequence of "Candidatus Puniceispirillum marinum" IMCC1322, a representative of the SAR116 clade in the Alphaproteobacteria.</title>
        <authorList>
            <person name="Oh H.M."/>
            <person name="Kwon K.K."/>
            <person name="Kang I."/>
            <person name="Kang S.G."/>
            <person name="Lee J.H."/>
            <person name="Kim S.J."/>
            <person name="Cho J.C."/>
        </authorList>
    </citation>
    <scope>NUCLEOTIDE SEQUENCE [LARGE SCALE GENOMIC DNA]</scope>
    <source>
        <strain evidence="2 3">IMCC1322</strain>
    </source>
</reference>
<dbReference type="RefSeq" id="WP_013046118.1">
    <property type="nucleotide sequence ID" value="NC_014010.1"/>
</dbReference>
<dbReference type="Gene3D" id="3.40.930.10">
    <property type="entry name" value="Mannitol-specific EII, Chain A"/>
    <property type="match status" value="1"/>
</dbReference>
<dbReference type="InterPro" id="IPR002178">
    <property type="entry name" value="PTS_EIIA_type-2_dom"/>
</dbReference>
<dbReference type="HOGENOM" id="CLU_072531_5_2_5"/>
<dbReference type="PANTHER" id="PTHR47738">
    <property type="entry name" value="PTS SYSTEM FRUCTOSE-LIKE EIIA COMPONENT-RELATED"/>
    <property type="match status" value="1"/>
</dbReference>
<gene>
    <name evidence="2" type="ordered locus">SAR116_1248</name>
</gene>
<dbReference type="InterPro" id="IPR051541">
    <property type="entry name" value="PTS_SugarTrans_NitroReg"/>
</dbReference>
<dbReference type="KEGG" id="apb:SAR116_1248"/>
<evidence type="ECO:0000313" key="2">
    <source>
        <dbReference type="EMBL" id="ADE39491.1"/>
    </source>
</evidence>
<dbReference type="PROSITE" id="PS51094">
    <property type="entry name" value="PTS_EIIA_TYPE_2"/>
    <property type="match status" value="1"/>
</dbReference>
<feature type="domain" description="PTS EIIA type-2" evidence="1">
    <location>
        <begin position="5"/>
        <end position="148"/>
    </location>
</feature>
<proteinExistence type="predicted"/>
<dbReference type="CDD" id="cd00211">
    <property type="entry name" value="PTS_IIA_fru"/>
    <property type="match status" value="1"/>
</dbReference>
<dbReference type="PROSITE" id="PS00372">
    <property type="entry name" value="PTS_EIIA_TYPE_2_HIS"/>
    <property type="match status" value="1"/>
</dbReference>
<keyword evidence="3" id="KW-1185">Reference proteome</keyword>
<dbReference type="GO" id="GO:0030295">
    <property type="term" value="F:protein kinase activator activity"/>
    <property type="evidence" value="ECO:0007669"/>
    <property type="project" value="TreeGrafter"/>
</dbReference>
<name>D5BT94_PUNMI</name>
<organism evidence="2 3">
    <name type="scientific">Puniceispirillum marinum (strain IMCC1322)</name>
    <dbReference type="NCBI Taxonomy" id="488538"/>
    <lineage>
        <taxon>Bacteria</taxon>
        <taxon>Pseudomonadati</taxon>
        <taxon>Pseudomonadota</taxon>
        <taxon>Alphaproteobacteria</taxon>
        <taxon>Candidatus Puniceispirillales</taxon>
        <taxon>Candidatus Puniceispirillaceae</taxon>
        <taxon>Candidatus Puniceispirillum</taxon>
    </lineage>
</organism>
<dbReference type="Proteomes" id="UP000007460">
    <property type="component" value="Chromosome"/>
</dbReference>
<evidence type="ECO:0000313" key="3">
    <source>
        <dbReference type="Proteomes" id="UP000007460"/>
    </source>
</evidence>
<dbReference type="Pfam" id="PF00359">
    <property type="entry name" value="PTS_EIIA_2"/>
    <property type="match status" value="1"/>
</dbReference>
<dbReference type="OrthoDB" id="95460at2"/>
<dbReference type="PANTHER" id="PTHR47738:SF1">
    <property type="entry name" value="NITROGEN REGULATORY PROTEIN"/>
    <property type="match status" value="1"/>
</dbReference>
<protein>
    <submittedName>
        <fullName evidence="2">Probable nitrogen regulatory iia protein</fullName>
    </submittedName>
</protein>
<accession>D5BT94</accession>
<dbReference type="AlphaFoldDB" id="D5BT94"/>
<dbReference type="EMBL" id="CP001751">
    <property type="protein sequence ID" value="ADE39491.1"/>
    <property type="molecule type" value="Genomic_DNA"/>
</dbReference>
<dbReference type="STRING" id="488538.SAR116_1248"/>
<dbReference type="InterPro" id="IPR016152">
    <property type="entry name" value="PTrfase/Anion_transptr"/>
</dbReference>